<keyword evidence="2" id="KW-0732">Signal</keyword>
<reference evidence="3 4" key="1">
    <citation type="submission" date="2019-03" db="EMBL/GenBank/DDBJ databases">
        <title>Genomic Encyclopedia of Type Strains, Phase III (KMG-III): the genomes of soil and plant-associated and newly described type strains.</title>
        <authorList>
            <person name="Whitman W."/>
        </authorList>
    </citation>
    <scope>NUCLEOTIDE SEQUENCE [LARGE SCALE GENOMIC DNA]</scope>
    <source>
        <strain evidence="3 4">CECT 8976</strain>
    </source>
</reference>
<keyword evidence="2 3" id="KW-0449">Lipoprotein</keyword>
<evidence type="ECO:0000313" key="4">
    <source>
        <dbReference type="Proteomes" id="UP000295611"/>
    </source>
</evidence>
<gene>
    <name evidence="3" type="ORF">DFP86_103209</name>
</gene>
<dbReference type="GO" id="GO:0005886">
    <property type="term" value="C:plasma membrane"/>
    <property type="evidence" value="ECO:0007669"/>
    <property type="project" value="UniProtKB-SubCell"/>
</dbReference>
<keyword evidence="2" id="KW-1134">Transmembrane beta strand</keyword>
<keyword evidence="4" id="KW-1185">Reference proteome</keyword>
<comment type="caution">
    <text evidence="3">The sequence shown here is derived from an EMBL/GenBank/DDBJ whole genome shotgun (WGS) entry which is preliminary data.</text>
</comment>
<organism evidence="3 4">
    <name type="scientific">Paludibacterium purpuratum</name>
    <dbReference type="NCBI Taxonomy" id="1144873"/>
    <lineage>
        <taxon>Bacteria</taxon>
        <taxon>Pseudomonadati</taxon>
        <taxon>Pseudomonadota</taxon>
        <taxon>Betaproteobacteria</taxon>
        <taxon>Neisseriales</taxon>
        <taxon>Chromobacteriaceae</taxon>
        <taxon>Paludibacterium</taxon>
    </lineage>
</organism>
<dbReference type="PANTHER" id="PTHR30203:SF33">
    <property type="entry name" value="BLR4455 PROTEIN"/>
    <property type="match status" value="1"/>
</dbReference>
<comment type="similarity">
    <text evidence="1 2">Belongs to the outer membrane factor (OMF) (TC 1.B.17) family.</text>
</comment>
<evidence type="ECO:0000313" key="3">
    <source>
        <dbReference type="EMBL" id="TDR81556.1"/>
    </source>
</evidence>
<feature type="chain" id="PRO_5021037696" evidence="2">
    <location>
        <begin position="21"/>
        <end position="483"/>
    </location>
</feature>
<dbReference type="RefSeq" id="WP_133678921.1">
    <property type="nucleotide sequence ID" value="NZ_SNZP01000003.1"/>
</dbReference>
<keyword evidence="2" id="KW-0812">Transmembrane</keyword>
<dbReference type="SUPFAM" id="SSF56954">
    <property type="entry name" value="Outer membrane efflux proteins (OEP)"/>
    <property type="match status" value="1"/>
</dbReference>
<dbReference type="PANTHER" id="PTHR30203">
    <property type="entry name" value="OUTER MEMBRANE CATION EFFLUX PROTEIN"/>
    <property type="match status" value="1"/>
</dbReference>
<dbReference type="Gene3D" id="1.20.1600.10">
    <property type="entry name" value="Outer membrane efflux proteins (OEP)"/>
    <property type="match status" value="1"/>
</dbReference>
<protein>
    <submittedName>
        <fullName evidence="3">NodT family efflux transporter outer membrane factor (OMF) lipoprotein</fullName>
    </submittedName>
</protein>
<proteinExistence type="inferred from homology"/>
<sequence>MKTSTWIKTLGMAAVVCLLAGCTSIGVPTRPKDSWPENYFDESNPVSGTAAGGDAAQHYAAASEISPRWWESFNSPKVNALVLRMLAGSPSIDEAKARLREAEAHLQAQTGQEYFPDISLGAGAQREKINTAAMGLGVIPSPKPFTVYNASVDVRYNFDLFERNHLLSTSLFRQTETERLKLLALRQTLVSKMLTTIVKAASDQTSLQSYGDILARQQALLEFDRKRMTLGAGVEQDILNRQQEIDQTMTTIAMLTQSVADARRQLAVYAGLSSTKDIPALTLEELQLPKQLPLRLPSELLRRRPDVMMADVAMSRAGDLVGVSTANLFPQLSLSASYGYESLAAGQLFRPDAVVWNAGSSLLMPLFNGGRLQAERRAAVAVYDECYSAYKQTVLDAFLEVSNAMQAADRAASIYGLRQTDLDQRSRLNQIVRKQLQIGDTAMPAMLESQRRLSLSQVEFDQAKAQRLIDTISLYHAVGMGNF</sequence>
<dbReference type="OrthoDB" id="9770517at2"/>
<dbReference type="GO" id="GO:0015562">
    <property type="term" value="F:efflux transmembrane transporter activity"/>
    <property type="evidence" value="ECO:0007669"/>
    <property type="project" value="InterPro"/>
</dbReference>
<dbReference type="InterPro" id="IPR010131">
    <property type="entry name" value="MdtP/NodT-like"/>
</dbReference>
<evidence type="ECO:0000256" key="2">
    <source>
        <dbReference type="RuleBase" id="RU362097"/>
    </source>
</evidence>
<evidence type="ECO:0000256" key="1">
    <source>
        <dbReference type="ARBA" id="ARBA00007613"/>
    </source>
</evidence>
<dbReference type="PROSITE" id="PS51257">
    <property type="entry name" value="PROKAR_LIPOPROTEIN"/>
    <property type="match status" value="1"/>
</dbReference>
<dbReference type="EMBL" id="SNZP01000003">
    <property type="protein sequence ID" value="TDR81556.1"/>
    <property type="molecule type" value="Genomic_DNA"/>
</dbReference>
<name>A0A4R7BCU3_9NEIS</name>
<dbReference type="Proteomes" id="UP000295611">
    <property type="component" value="Unassembled WGS sequence"/>
</dbReference>
<comment type="subcellular location">
    <subcellularLocation>
        <location evidence="2">Cell membrane</location>
        <topology evidence="2">Lipid-anchor</topology>
    </subcellularLocation>
</comment>
<dbReference type="Gene3D" id="2.20.200.10">
    <property type="entry name" value="Outer membrane efflux proteins (OEP)"/>
    <property type="match status" value="1"/>
</dbReference>
<dbReference type="AlphaFoldDB" id="A0A4R7BCU3"/>
<keyword evidence="2" id="KW-0564">Palmitate</keyword>
<dbReference type="InterPro" id="IPR003423">
    <property type="entry name" value="OMP_efflux"/>
</dbReference>
<feature type="signal peptide" evidence="2">
    <location>
        <begin position="1"/>
        <end position="20"/>
    </location>
</feature>
<dbReference type="NCBIfam" id="TIGR01845">
    <property type="entry name" value="outer_NodT"/>
    <property type="match status" value="1"/>
</dbReference>
<accession>A0A4R7BCU3</accession>
<keyword evidence="2" id="KW-0472">Membrane</keyword>
<dbReference type="Pfam" id="PF02321">
    <property type="entry name" value="OEP"/>
    <property type="match status" value="2"/>
</dbReference>